<name>A0A923IX13_9ACTO</name>
<keyword evidence="3" id="KW-1185">Reference proteome</keyword>
<protein>
    <submittedName>
        <fullName evidence="2">DNA-binding protein YbaB</fullName>
    </submittedName>
</protein>
<feature type="compositionally biased region" description="Polar residues" evidence="1">
    <location>
        <begin position="33"/>
        <end position="46"/>
    </location>
</feature>
<comment type="caution">
    <text evidence="2">The sequence shown here is derived from an EMBL/GenBank/DDBJ whole genome shotgun (WGS) entry which is preliminary data.</text>
</comment>
<dbReference type="RefSeq" id="WP_184451610.1">
    <property type="nucleotide sequence ID" value="NZ_JACHMK010000001.1"/>
</dbReference>
<evidence type="ECO:0000313" key="2">
    <source>
        <dbReference type="EMBL" id="MBB6333923.1"/>
    </source>
</evidence>
<dbReference type="Pfam" id="PF02575">
    <property type="entry name" value="YbaB_DNA_bd"/>
    <property type="match status" value="1"/>
</dbReference>
<dbReference type="Proteomes" id="UP000617426">
    <property type="component" value="Unassembled WGS sequence"/>
</dbReference>
<reference evidence="2" key="1">
    <citation type="submission" date="2020-08" db="EMBL/GenBank/DDBJ databases">
        <title>Sequencing the genomes of 1000 actinobacteria strains.</title>
        <authorList>
            <person name="Klenk H.-P."/>
        </authorList>
    </citation>
    <scope>NUCLEOTIDE SEQUENCE</scope>
    <source>
        <strain evidence="2">DSM 10695</strain>
    </source>
</reference>
<dbReference type="EMBL" id="JACHMK010000001">
    <property type="protein sequence ID" value="MBB6333923.1"/>
    <property type="molecule type" value="Genomic_DNA"/>
</dbReference>
<dbReference type="InterPro" id="IPR004401">
    <property type="entry name" value="YbaB/EbfC"/>
</dbReference>
<dbReference type="SUPFAM" id="SSF82607">
    <property type="entry name" value="YbaB-like"/>
    <property type="match status" value="1"/>
</dbReference>
<proteinExistence type="predicted"/>
<gene>
    <name evidence="2" type="ORF">HD592_000488</name>
</gene>
<dbReference type="Gene3D" id="3.30.1310.10">
    <property type="entry name" value="Nucleoid-associated protein YbaB-like domain"/>
    <property type="match status" value="1"/>
</dbReference>
<dbReference type="InterPro" id="IPR036894">
    <property type="entry name" value="YbaB-like_sf"/>
</dbReference>
<feature type="compositionally biased region" description="Basic and acidic residues" evidence="1">
    <location>
        <begin position="20"/>
        <end position="31"/>
    </location>
</feature>
<feature type="region of interest" description="Disordered" evidence="1">
    <location>
        <begin position="20"/>
        <end position="53"/>
    </location>
</feature>
<evidence type="ECO:0000256" key="1">
    <source>
        <dbReference type="SAM" id="MobiDB-lite"/>
    </source>
</evidence>
<evidence type="ECO:0000313" key="3">
    <source>
        <dbReference type="Proteomes" id="UP000617426"/>
    </source>
</evidence>
<keyword evidence="2" id="KW-0238">DNA-binding</keyword>
<organism evidence="2 3">
    <name type="scientific">Schaalia hyovaginalis</name>
    <dbReference type="NCBI Taxonomy" id="29316"/>
    <lineage>
        <taxon>Bacteria</taxon>
        <taxon>Bacillati</taxon>
        <taxon>Actinomycetota</taxon>
        <taxon>Actinomycetes</taxon>
        <taxon>Actinomycetales</taxon>
        <taxon>Actinomycetaceae</taxon>
        <taxon>Schaalia</taxon>
    </lineage>
</organism>
<accession>A0A923IX13</accession>
<sequence>MGDVEEAYARLEAVRARAERQLREAQDRKDQFAQVSRDAQSHSATVRSPRGEVEVTAQATGRILNLTFSSNALALGSEKLAALVTETIARAQHDAATQGITLMSSVLPGDSPFYRSLSVQIEDTFPAPPARPTRGCIIGGSQ</sequence>
<dbReference type="AlphaFoldDB" id="A0A923IX13"/>
<dbReference type="GO" id="GO:0003677">
    <property type="term" value="F:DNA binding"/>
    <property type="evidence" value="ECO:0007669"/>
    <property type="project" value="UniProtKB-KW"/>
</dbReference>